<dbReference type="EC" id="2.4.1.-" evidence="11"/>
<dbReference type="AlphaFoldDB" id="A7RYL1"/>
<evidence type="ECO:0000313" key="15">
    <source>
        <dbReference type="Proteomes" id="UP000001593"/>
    </source>
</evidence>
<dbReference type="Gene3D" id="3.40.50.11660">
    <property type="entry name" value="Glycosyl transferase family 10, C-terminal domain"/>
    <property type="match status" value="1"/>
</dbReference>
<evidence type="ECO:0000256" key="8">
    <source>
        <dbReference type="ARBA" id="ARBA00023136"/>
    </source>
</evidence>
<name>A7RYL1_NEMVE</name>
<evidence type="ECO:0000256" key="11">
    <source>
        <dbReference type="RuleBase" id="RU003832"/>
    </source>
</evidence>
<comment type="subcellular location">
    <subcellularLocation>
        <location evidence="10">Endomembrane system</location>
        <topology evidence="10">Single-pass type II membrane protein</topology>
    </subcellularLocation>
    <subcellularLocation>
        <location evidence="11">Golgi apparatus</location>
        <location evidence="11">Golgi stack membrane</location>
        <topology evidence="11">Single-pass type II membrane protein</topology>
    </subcellularLocation>
</comment>
<dbReference type="HOGENOM" id="CLU_032075_0_0_1"/>
<evidence type="ECO:0000256" key="5">
    <source>
        <dbReference type="ARBA" id="ARBA00022692"/>
    </source>
</evidence>
<dbReference type="InParanoid" id="A7RYL1"/>
<dbReference type="InterPro" id="IPR031481">
    <property type="entry name" value="Glyco_tran_10_N"/>
</dbReference>
<dbReference type="Proteomes" id="UP000001593">
    <property type="component" value="Unassembled WGS sequence"/>
</dbReference>
<dbReference type="InterPro" id="IPR055270">
    <property type="entry name" value="Glyco_tran_10_C"/>
</dbReference>
<dbReference type="OMA" id="EHREWGV"/>
<keyword evidence="8" id="KW-0472">Membrane</keyword>
<dbReference type="EMBL" id="DS469553">
    <property type="protein sequence ID" value="EDO43540.1"/>
    <property type="molecule type" value="Genomic_DNA"/>
</dbReference>
<evidence type="ECO:0000256" key="2">
    <source>
        <dbReference type="ARBA" id="ARBA00008919"/>
    </source>
</evidence>
<evidence type="ECO:0000259" key="13">
    <source>
        <dbReference type="Pfam" id="PF17039"/>
    </source>
</evidence>
<keyword evidence="6" id="KW-0735">Signal-anchor</keyword>
<dbReference type="Pfam" id="PF00852">
    <property type="entry name" value="Glyco_transf_10"/>
    <property type="match status" value="1"/>
</dbReference>
<feature type="domain" description="Fucosyltransferase N-terminal" evidence="13">
    <location>
        <begin position="3"/>
        <end position="106"/>
    </location>
</feature>
<keyword evidence="7" id="KW-1133">Transmembrane helix</keyword>
<feature type="non-terminal residue" evidence="14">
    <location>
        <position position="414"/>
    </location>
</feature>
<dbReference type="InterPro" id="IPR001503">
    <property type="entry name" value="Glyco_trans_10"/>
</dbReference>
<keyword evidence="11" id="KW-0333">Golgi apparatus</keyword>
<gene>
    <name evidence="14" type="ORF">NEMVEDRAFT_v1g97787</name>
</gene>
<keyword evidence="5 11" id="KW-0812">Transmembrane</keyword>
<evidence type="ECO:0000259" key="12">
    <source>
        <dbReference type="Pfam" id="PF00852"/>
    </source>
</evidence>
<evidence type="ECO:0000256" key="4">
    <source>
        <dbReference type="ARBA" id="ARBA00022679"/>
    </source>
</evidence>
<dbReference type="SUPFAM" id="SSF53756">
    <property type="entry name" value="UDP-Glycosyltransferase/glycogen phosphorylase"/>
    <property type="match status" value="1"/>
</dbReference>
<protein>
    <recommendedName>
        <fullName evidence="11">Fucosyltransferase</fullName>
        <ecNumber evidence="11">2.4.1.-</ecNumber>
    </recommendedName>
</protein>
<dbReference type="FunFam" id="3.40.50.11660:FF:000002">
    <property type="entry name" value="Alpha-(1,3)-fucosyltransferase"/>
    <property type="match status" value="1"/>
</dbReference>
<evidence type="ECO:0000313" key="14">
    <source>
        <dbReference type="EMBL" id="EDO43540.1"/>
    </source>
</evidence>
<accession>A7RYL1</accession>
<sequence>GTKPIILWWTEHIFPHDKSQTSHEIYCKKGGCITTIERKLKDDPSTRAMMFYGTDLRADDLPLPRVPWHEWALFHEESPKNNWMLTHEDALRMFNHTATFRRESDYPLSSQFIRDARDWTSTQAIPVSEKNRLEKGFAAIVYVQRDCYTPSDREAYVHELMKHIPVDSYGPCLNNKQMPEEIDGFLKLHSPAFYDFLAQYKFHIAFENAICQDYMTEKLFRPIEVGSVPIYMGSPKARDWMPNNKTGIFVNDFKSPKELAKFIKDLDANDQEYEKYLEYKQSGKITNKFLLNALETRPWRILGDWDKVNFGHRMYAGFECHVCDRIHERQEALRAHQLNPEKIPPPPLRVAKAEHLACPEPKMSIEKKKGVNKSVNYWEGVKEATAMRKMIEAGETDSKNFKPKYLKEKTDHYN</sequence>
<dbReference type="GO" id="GO:0032580">
    <property type="term" value="C:Golgi cisterna membrane"/>
    <property type="evidence" value="ECO:0007669"/>
    <property type="project" value="UniProtKB-SubCell"/>
</dbReference>
<evidence type="ECO:0000256" key="6">
    <source>
        <dbReference type="ARBA" id="ARBA00022968"/>
    </source>
</evidence>
<evidence type="ECO:0000256" key="3">
    <source>
        <dbReference type="ARBA" id="ARBA00022676"/>
    </source>
</evidence>
<dbReference type="PANTHER" id="PTHR11929:SF194">
    <property type="entry name" value="ALPHA-(1,3)-FUCOSYLTRANSFERASE 10"/>
    <property type="match status" value="1"/>
</dbReference>
<keyword evidence="15" id="KW-1185">Reference proteome</keyword>
<comment type="similarity">
    <text evidence="2 11">Belongs to the glycosyltransferase 10 family.</text>
</comment>
<dbReference type="UniPathway" id="UPA00378"/>
<feature type="domain" description="Fucosyltransferase C-terminal" evidence="12">
    <location>
        <begin position="140"/>
        <end position="331"/>
    </location>
</feature>
<keyword evidence="9" id="KW-0325">Glycoprotein</keyword>
<comment type="pathway">
    <text evidence="1">Protein modification; protein glycosylation.</text>
</comment>
<keyword evidence="3 11" id="KW-0328">Glycosyltransferase</keyword>
<dbReference type="Pfam" id="PF17039">
    <property type="entry name" value="Glyco_tran_10_N"/>
    <property type="match status" value="1"/>
</dbReference>
<evidence type="ECO:0000256" key="1">
    <source>
        <dbReference type="ARBA" id="ARBA00004922"/>
    </source>
</evidence>
<dbReference type="eggNOG" id="KOG2619">
    <property type="taxonomic scope" value="Eukaryota"/>
</dbReference>
<dbReference type="PANTHER" id="PTHR11929">
    <property type="entry name" value="ALPHA- 1,3 -FUCOSYLTRANSFERASE"/>
    <property type="match status" value="1"/>
</dbReference>
<evidence type="ECO:0000256" key="10">
    <source>
        <dbReference type="ARBA" id="ARBA00060399"/>
    </source>
</evidence>
<evidence type="ECO:0000256" key="7">
    <source>
        <dbReference type="ARBA" id="ARBA00022989"/>
    </source>
</evidence>
<keyword evidence="4 11" id="KW-0808">Transferase</keyword>
<dbReference type="GO" id="GO:0046920">
    <property type="term" value="F:alpha-(1-&gt;3)-fucosyltransferase activity"/>
    <property type="evidence" value="ECO:0000318"/>
    <property type="project" value="GO_Central"/>
</dbReference>
<evidence type="ECO:0000256" key="9">
    <source>
        <dbReference type="ARBA" id="ARBA00023180"/>
    </source>
</evidence>
<dbReference type="InterPro" id="IPR038577">
    <property type="entry name" value="GT10-like_C_sf"/>
</dbReference>
<dbReference type="PhylomeDB" id="A7RYL1"/>
<reference evidence="14 15" key="1">
    <citation type="journal article" date="2007" name="Science">
        <title>Sea anemone genome reveals ancestral eumetazoan gene repertoire and genomic organization.</title>
        <authorList>
            <person name="Putnam N.H."/>
            <person name="Srivastava M."/>
            <person name="Hellsten U."/>
            <person name="Dirks B."/>
            <person name="Chapman J."/>
            <person name="Salamov A."/>
            <person name="Terry A."/>
            <person name="Shapiro H."/>
            <person name="Lindquist E."/>
            <person name="Kapitonov V.V."/>
            <person name="Jurka J."/>
            <person name="Genikhovich G."/>
            <person name="Grigoriev I.V."/>
            <person name="Lucas S.M."/>
            <person name="Steele R.E."/>
            <person name="Finnerty J.R."/>
            <person name="Technau U."/>
            <person name="Martindale M.Q."/>
            <person name="Rokhsar D.S."/>
        </authorList>
    </citation>
    <scope>NUCLEOTIDE SEQUENCE [LARGE SCALE GENOMIC DNA]</scope>
    <source>
        <strain evidence="15">CH2 X CH6</strain>
    </source>
</reference>
<dbReference type="FunCoup" id="A7RYL1">
    <property type="interactions" value="112"/>
</dbReference>
<proteinExistence type="inferred from homology"/>
<organism evidence="14 15">
    <name type="scientific">Nematostella vectensis</name>
    <name type="common">Starlet sea anemone</name>
    <dbReference type="NCBI Taxonomy" id="45351"/>
    <lineage>
        <taxon>Eukaryota</taxon>
        <taxon>Metazoa</taxon>
        <taxon>Cnidaria</taxon>
        <taxon>Anthozoa</taxon>
        <taxon>Hexacorallia</taxon>
        <taxon>Actiniaria</taxon>
        <taxon>Edwardsiidae</taxon>
        <taxon>Nematostella</taxon>
    </lineage>
</organism>